<dbReference type="PROSITE" id="PS51671">
    <property type="entry name" value="ACT"/>
    <property type="match status" value="1"/>
</dbReference>
<dbReference type="EMBL" id="BSPO01000002">
    <property type="protein sequence ID" value="GLS82948.1"/>
    <property type="molecule type" value="Genomic_DNA"/>
</dbReference>
<dbReference type="RefSeq" id="WP_095497472.1">
    <property type="nucleotide sequence ID" value="NZ_BSPO01000002.1"/>
</dbReference>
<proteinExistence type="predicted"/>
<dbReference type="GO" id="GO:0006355">
    <property type="term" value="P:regulation of DNA-templated transcription"/>
    <property type="evidence" value="ECO:0007669"/>
    <property type="project" value="UniProtKB-UniRule"/>
</dbReference>
<dbReference type="PIRSF" id="PIRSF028103">
    <property type="entry name" value="GcvR"/>
    <property type="match status" value="1"/>
</dbReference>
<dbReference type="GO" id="GO:0005737">
    <property type="term" value="C:cytoplasm"/>
    <property type="evidence" value="ECO:0007669"/>
    <property type="project" value="UniProtKB-SubCell"/>
</dbReference>
<dbReference type="CDD" id="cd02116">
    <property type="entry name" value="ACT"/>
    <property type="match status" value="1"/>
</dbReference>
<name>A0AA37TMF1_9GAMM</name>
<organism evidence="3 4">
    <name type="scientific">Paraferrimonas haliotis</name>
    <dbReference type="NCBI Taxonomy" id="2013866"/>
    <lineage>
        <taxon>Bacteria</taxon>
        <taxon>Pseudomonadati</taxon>
        <taxon>Pseudomonadota</taxon>
        <taxon>Gammaproteobacteria</taxon>
        <taxon>Alteromonadales</taxon>
        <taxon>Ferrimonadaceae</taxon>
        <taxon>Paraferrimonas</taxon>
    </lineage>
</organism>
<dbReference type="InterPro" id="IPR002912">
    <property type="entry name" value="ACT_dom"/>
</dbReference>
<accession>A0AA37TMF1</accession>
<evidence type="ECO:0000259" key="2">
    <source>
        <dbReference type="PROSITE" id="PS51671"/>
    </source>
</evidence>
<dbReference type="SUPFAM" id="SSF55021">
    <property type="entry name" value="ACT-like"/>
    <property type="match status" value="2"/>
</dbReference>
<dbReference type="Pfam" id="PF13740">
    <property type="entry name" value="ACT_6"/>
    <property type="match status" value="1"/>
</dbReference>
<dbReference type="InterPro" id="IPR016867">
    <property type="entry name" value="GcvR"/>
</dbReference>
<dbReference type="InterPro" id="IPR045865">
    <property type="entry name" value="ACT-like_dom_sf"/>
</dbReference>
<keyword evidence="1" id="KW-0678">Repressor</keyword>
<evidence type="ECO:0000256" key="1">
    <source>
        <dbReference type="PIRNR" id="PIRNR028103"/>
    </source>
</evidence>
<keyword evidence="1" id="KW-0963">Cytoplasm</keyword>
<dbReference type="AlphaFoldDB" id="A0AA37TMF1"/>
<evidence type="ECO:0000313" key="4">
    <source>
        <dbReference type="Proteomes" id="UP001157439"/>
    </source>
</evidence>
<dbReference type="PANTHER" id="PTHR34875">
    <property type="entry name" value="UPF0237 PROTEIN MJ1558"/>
    <property type="match status" value="1"/>
</dbReference>
<keyword evidence="4" id="KW-1185">Reference proteome</keyword>
<evidence type="ECO:0000313" key="3">
    <source>
        <dbReference type="EMBL" id="GLS82948.1"/>
    </source>
</evidence>
<keyword evidence="1" id="KW-0804">Transcription</keyword>
<dbReference type="InterPro" id="IPR050990">
    <property type="entry name" value="UPF0237/GcvR_regulator"/>
</dbReference>
<sequence length="165" mass="18275">MQRYLITLQVPDRPGLVEQIAQPLSRLGGNWLDSELRHIDTLFAAILVVEIAPQHWDELRDSLEAIDGLTLTGQKLADPTPSSPTVNVQVVGNDRSGFVHQISNMIAAMSINIERFSSSRESASHTGLALFKAELTLSPVDAEVYERLQQKLFEIGDDVQVDLIN</sequence>
<dbReference type="PANTHER" id="PTHR34875:SF6">
    <property type="entry name" value="UPF0237 PROTEIN MJ1558"/>
    <property type="match status" value="1"/>
</dbReference>
<reference evidence="3 4" key="1">
    <citation type="journal article" date="2014" name="Int. J. Syst. Evol. Microbiol.">
        <title>Complete genome sequence of Corynebacterium casei LMG S-19264T (=DSM 44701T), isolated from a smear-ripened cheese.</title>
        <authorList>
            <consortium name="US DOE Joint Genome Institute (JGI-PGF)"/>
            <person name="Walter F."/>
            <person name="Albersmeier A."/>
            <person name="Kalinowski J."/>
            <person name="Ruckert C."/>
        </authorList>
    </citation>
    <scope>NUCLEOTIDE SEQUENCE [LARGE SCALE GENOMIC DNA]</scope>
    <source>
        <strain evidence="3 4">NBRC 112785</strain>
    </source>
</reference>
<comment type="subcellular location">
    <subcellularLocation>
        <location evidence="1">Cytoplasm</location>
    </subcellularLocation>
</comment>
<comment type="caution">
    <text evidence="3">The sequence shown here is derived from an EMBL/GenBank/DDBJ whole genome shotgun (WGS) entry which is preliminary data.</text>
</comment>
<gene>
    <name evidence="3" type="ORF">GCM10007894_09250</name>
</gene>
<protein>
    <recommendedName>
        <fullName evidence="1">Glycine cleavage system transcriptional repressor</fullName>
    </recommendedName>
</protein>
<dbReference type="Gene3D" id="3.30.70.260">
    <property type="match status" value="2"/>
</dbReference>
<dbReference type="Proteomes" id="UP001157439">
    <property type="component" value="Unassembled WGS sequence"/>
</dbReference>
<feature type="domain" description="ACT" evidence="2">
    <location>
        <begin position="5"/>
        <end position="79"/>
    </location>
</feature>